<feature type="chain" id="PRO_5042206397" evidence="1">
    <location>
        <begin position="34"/>
        <end position="305"/>
    </location>
</feature>
<organism evidence="2 3">
    <name type="scientific">Caenorhabditis briggsae</name>
    <dbReference type="NCBI Taxonomy" id="6238"/>
    <lineage>
        <taxon>Eukaryota</taxon>
        <taxon>Metazoa</taxon>
        <taxon>Ecdysozoa</taxon>
        <taxon>Nematoda</taxon>
        <taxon>Chromadorea</taxon>
        <taxon>Rhabditida</taxon>
        <taxon>Rhabditina</taxon>
        <taxon>Rhabditomorpha</taxon>
        <taxon>Rhabditoidea</taxon>
        <taxon>Rhabditidae</taxon>
        <taxon>Peloderinae</taxon>
        <taxon>Caenorhabditis</taxon>
    </lineage>
</organism>
<name>A0AAE9JGB7_CAEBR</name>
<reference evidence="2 3" key="1">
    <citation type="submission" date="2022-04" db="EMBL/GenBank/DDBJ databases">
        <title>Chromosome-level reference genomes for two strains of Caenorhabditis briggsae: an improved platform for comparative genomics.</title>
        <authorList>
            <person name="Stevens L."/>
            <person name="Andersen E."/>
        </authorList>
    </citation>
    <scope>NUCLEOTIDE SEQUENCE [LARGE SCALE GENOMIC DNA]</scope>
    <source>
        <strain evidence="2">VX34</strain>
        <tissue evidence="2">Whole-organism</tissue>
    </source>
</reference>
<feature type="signal peptide" evidence="1">
    <location>
        <begin position="1"/>
        <end position="33"/>
    </location>
</feature>
<dbReference type="AlphaFoldDB" id="A0AAE9JGB7"/>
<evidence type="ECO:0000313" key="3">
    <source>
        <dbReference type="Proteomes" id="UP000829354"/>
    </source>
</evidence>
<accession>A0AAE9JGB7</accession>
<evidence type="ECO:0000256" key="1">
    <source>
        <dbReference type="SAM" id="SignalP"/>
    </source>
</evidence>
<evidence type="ECO:0000313" key="2">
    <source>
        <dbReference type="EMBL" id="UMM27694.1"/>
    </source>
</evidence>
<keyword evidence="3" id="KW-1185">Reference proteome</keyword>
<keyword evidence="1" id="KW-0732">Signal</keyword>
<gene>
    <name evidence="2" type="ORF">L5515_010880</name>
</gene>
<dbReference type="Proteomes" id="UP000829354">
    <property type="component" value="Chromosome IV"/>
</dbReference>
<dbReference type="EMBL" id="CP092623">
    <property type="protein sequence ID" value="UMM27694.1"/>
    <property type="molecule type" value="Genomic_DNA"/>
</dbReference>
<dbReference type="InterPro" id="IPR000884">
    <property type="entry name" value="TSP1_rpt"/>
</dbReference>
<protein>
    <submittedName>
        <fullName evidence="2">Uncharacterized protein</fullName>
    </submittedName>
</protein>
<dbReference type="PROSITE" id="PS50092">
    <property type="entry name" value="TSP1"/>
    <property type="match status" value="1"/>
</dbReference>
<proteinExistence type="predicted"/>
<dbReference type="PANTHER" id="PTHR31936">
    <property type="entry name" value="PROTEIN CBG18744"/>
    <property type="match status" value="1"/>
</dbReference>
<dbReference type="PANTHER" id="PTHR31936:SF7">
    <property type="entry name" value="SHK DOMAIN-CONTAINING PROTEIN"/>
    <property type="match status" value="1"/>
</dbReference>
<sequence>MYITLCPVLKRARMMRIRIGPLIFFVLLRISCAAVPDCAPGLKCPPGGMWGEWAVQRNEVCKLECGSCSELFQTRTCLSAEIPGCECTGSSSRYIPCNMQICQYPIQRACCIPYVPMIINGTQKCGPLPKTMREPLTSCCPIGGIWSEYSKGYQRINNQWVRTRRCLSEANGCKCTGKCPCPAPSNAASTCPTIPNGRAHTFNNFHIQHDTCTAHINILNHNNGPTYCSSLKLSHKEYEWVAYLIIDEVDGGCTFDYGAACINVNGGNPRAAFTCNTETLNWRYDFTGKDIKSYAQAVYINYIPL</sequence>